<keyword evidence="4" id="KW-1185">Reference proteome</keyword>
<feature type="compositionally biased region" description="Basic and acidic residues" evidence="2">
    <location>
        <begin position="475"/>
        <end position="507"/>
    </location>
</feature>
<protein>
    <recommendedName>
        <fullName evidence="5">IMD domain-containing protein</fullName>
    </recommendedName>
</protein>
<evidence type="ECO:0000313" key="4">
    <source>
        <dbReference type="Proteomes" id="UP000053477"/>
    </source>
</evidence>
<dbReference type="InParanoid" id="A0A0H2SF08"/>
<dbReference type="InterPro" id="IPR027267">
    <property type="entry name" value="AH/BAR_dom_sf"/>
</dbReference>
<keyword evidence="1" id="KW-0175">Coiled coil</keyword>
<dbReference type="Proteomes" id="UP000053477">
    <property type="component" value="Unassembled WGS sequence"/>
</dbReference>
<dbReference type="PANTHER" id="PTHR38407:SF1">
    <property type="entry name" value="PROTEIN IVY1"/>
    <property type="match status" value="1"/>
</dbReference>
<feature type="region of interest" description="Disordered" evidence="2">
    <location>
        <begin position="1"/>
        <end position="43"/>
    </location>
</feature>
<evidence type="ECO:0000256" key="2">
    <source>
        <dbReference type="SAM" id="MobiDB-lite"/>
    </source>
</evidence>
<evidence type="ECO:0000313" key="3">
    <source>
        <dbReference type="EMBL" id="KLO15651.1"/>
    </source>
</evidence>
<feature type="coiled-coil region" evidence="1">
    <location>
        <begin position="188"/>
        <end position="215"/>
    </location>
</feature>
<dbReference type="InterPro" id="IPR037470">
    <property type="entry name" value="IVY1"/>
</dbReference>
<feature type="compositionally biased region" description="Low complexity" evidence="2">
    <location>
        <begin position="453"/>
        <end position="474"/>
    </location>
</feature>
<dbReference type="GO" id="GO:0000329">
    <property type="term" value="C:fungal-type vacuole membrane"/>
    <property type="evidence" value="ECO:0007669"/>
    <property type="project" value="InterPro"/>
</dbReference>
<dbReference type="GO" id="GO:0042144">
    <property type="term" value="P:vacuole fusion, non-autophagic"/>
    <property type="evidence" value="ECO:0007669"/>
    <property type="project" value="InterPro"/>
</dbReference>
<feature type="compositionally biased region" description="Polar residues" evidence="2">
    <location>
        <begin position="423"/>
        <end position="432"/>
    </location>
</feature>
<evidence type="ECO:0000256" key="1">
    <source>
        <dbReference type="SAM" id="Coils"/>
    </source>
</evidence>
<accession>A0A0H2SF08</accession>
<dbReference type="AlphaFoldDB" id="A0A0H2SF08"/>
<feature type="compositionally biased region" description="Polar residues" evidence="2">
    <location>
        <begin position="512"/>
        <end position="539"/>
    </location>
</feature>
<reference evidence="3 4" key="1">
    <citation type="submission" date="2015-04" db="EMBL/GenBank/DDBJ databases">
        <title>Complete genome sequence of Schizopora paradoxa KUC8140, a cosmopolitan wood degrader in East Asia.</title>
        <authorList>
            <consortium name="DOE Joint Genome Institute"/>
            <person name="Min B."/>
            <person name="Park H."/>
            <person name="Jang Y."/>
            <person name="Kim J.-J."/>
            <person name="Kim K.H."/>
            <person name="Pangilinan J."/>
            <person name="Lipzen A."/>
            <person name="Riley R."/>
            <person name="Grigoriev I.V."/>
            <person name="Spatafora J.W."/>
            <person name="Choi I.-G."/>
        </authorList>
    </citation>
    <scope>NUCLEOTIDE SEQUENCE [LARGE SCALE GENOMIC DNA]</scope>
    <source>
        <strain evidence="3 4">KUC8140</strain>
    </source>
</reference>
<dbReference type="SUPFAM" id="SSF103657">
    <property type="entry name" value="BAR/IMD domain-like"/>
    <property type="match status" value="1"/>
</dbReference>
<feature type="compositionally biased region" description="Low complexity" evidence="2">
    <location>
        <begin position="396"/>
        <end position="422"/>
    </location>
</feature>
<proteinExistence type="predicted"/>
<sequence>MPGPRSLRSISISRGGGKGPGPMSTTSTRPTSPALTETTNASQMNFGFEGPDRIITRADLKNSALAFENLLAASAGYREALMHMSKASSTFADALQNCANLKGTSDLSCSRFQVSSGLHHLMGNHWHILSDSIEKKFERPLQQYLEAYRADVAERSQAYERILREKSRIIRQTEKENMNVTGKKHRNLRSFREALAVLQRQVEELDEMRADHYHEVLQHEEEVWDFVQGKVSVVIRTTLDVIDRITTKSSDPVLEPMLQAVPDPFDAYGPPKAENQIFSILAPLAIFNGSGQSTETLALGNPAEPAMTEINPTDVFAVGAGPGGSPTPGAVGTWGNEFVDHGMNGVDHNGTDDPARPWGDSKTPTSSPPPSVRGVASSSSSVTTVQRSKSPPPSTSTPRRGTFPPNFTSASGSGVSLSTSIGAASSPQSQQRLRSEAKLRNVLSAISEKSGHSRSSSSISSRGTTHSQSSSSSGGHDREASHDTLRASRLPRDLTDALSEQDSHEADGWSSDMFQTGASATVKTGDSNTSLPESSSHTE</sequence>
<feature type="compositionally biased region" description="Low complexity" evidence="2">
    <location>
        <begin position="372"/>
        <end position="389"/>
    </location>
</feature>
<evidence type="ECO:0008006" key="5">
    <source>
        <dbReference type="Google" id="ProtNLM"/>
    </source>
</evidence>
<feature type="compositionally biased region" description="Low complexity" evidence="2">
    <location>
        <begin position="1"/>
        <end position="13"/>
    </location>
</feature>
<organism evidence="3 4">
    <name type="scientific">Schizopora paradoxa</name>
    <dbReference type="NCBI Taxonomy" id="27342"/>
    <lineage>
        <taxon>Eukaryota</taxon>
        <taxon>Fungi</taxon>
        <taxon>Dikarya</taxon>
        <taxon>Basidiomycota</taxon>
        <taxon>Agaricomycotina</taxon>
        <taxon>Agaricomycetes</taxon>
        <taxon>Hymenochaetales</taxon>
        <taxon>Schizoporaceae</taxon>
        <taxon>Schizopora</taxon>
    </lineage>
</organism>
<dbReference type="GO" id="GO:0005543">
    <property type="term" value="F:phospholipid binding"/>
    <property type="evidence" value="ECO:0007669"/>
    <property type="project" value="InterPro"/>
</dbReference>
<dbReference type="PANTHER" id="PTHR38407">
    <property type="entry name" value="PROTEIN IVY1"/>
    <property type="match status" value="1"/>
</dbReference>
<feature type="compositionally biased region" description="Polar residues" evidence="2">
    <location>
        <begin position="34"/>
        <end position="43"/>
    </location>
</feature>
<feature type="region of interest" description="Disordered" evidence="2">
    <location>
        <begin position="333"/>
        <end position="539"/>
    </location>
</feature>
<feature type="compositionally biased region" description="Low complexity" evidence="2">
    <location>
        <begin position="21"/>
        <end position="33"/>
    </location>
</feature>
<gene>
    <name evidence="3" type="ORF">SCHPADRAFT_849174</name>
</gene>
<dbReference type="Gene3D" id="1.20.1270.60">
    <property type="entry name" value="Arfaptin homology (AH) domain/BAR domain"/>
    <property type="match status" value="1"/>
</dbReference>
<dbReference type="OrthoDB" id="5594612at2759"/>
<name>A0A0H2SF08_9AGAM</name>
<dbReference type="STRING" id="27342.A0A0H2SF08"/>
<dbReference type="EMBL" id="KQ085926">
    <property type="protein sequence ID" value="KLO15651.1"/>
    <property type="molecule type" value="Genomic_DNA"/>
</dbReference>